<accession>A0A1M2VKK1</accession>
<dbReference type="Gene3D" id="2.40.40.10">
    <property type="entry name" value="RlpA-like domain"/>
    <property type="match status" value="1"/>
</dbReference>
<protein>
    <recommendedName>
        <fullName evidence="8">RlpA-like protein double-psi beta-barrel domain-containing protein</fullName>
    </recommendedName>
</protein>
<reference evidence="6 7" key="1">
    <citation type="submission" date="2016-10" db="EMBL/GenBank/DDBJ databases">
        <title>Genome sequence of the basidiomycete white-rot fungus Trametes pubescens.</title>
        <authorList>
            <person name="Makela M.R."/>
            <person name="Granchi Z."/>
            <person name="Peng M."/>
            <person name="De Vries R.P."/>
            <person name="Grigoriev I."/>
            <person name="Riley R."/>
            <person name="Hilden K."/>
        </authorList>
    </citation>
    <scope>NUCLEOTIDE SEQUENCE [LARGE SCALE GENOMIC DNA]</scope>
    <source>
        <strain evidence="6 7">FBCC735</strain>
    </source>
</reference>
<dbReference type="PANTHER" id="PTHR31836">
    <property type="match status" value="1"/>
</dbReference>
<gene>
    <name evidence="6" type="ORF">TRAPUB_1021</name>
</gene>
<evidence type="ECO:0000256" key="3">
    <source>
        <dbReference type="ARBA" id="ARBA00022525"/>
    </source>
</evidence>
<dbReference type="EMBL" id="MNAD01001083">
    <property type="protein sequence ID" value="OJT08086.1"/>
    <property type="molecule type" value="Genomic_DNA"/>
</dbReference>
<evidence type="ECO:0000256" key="4">
    <source>
        <dbReference type="ARBA" id="ARBA00022729"/>
    </source>
</evidence>
<keyword evidence="7" id="KW-1185">Reference proteome</keyword>
<dbReference type="InterPro" id="IPR039271">
    <property type="entry name" value="Kiwellin-like"/>
</dbReference>
<evidence type="ECO:0000256" key="2">
    <source>
        <dbReference type="ARBA" id="ARBA00005592"/>
    </source>
</evidence>
<dbReference type="OMA" id="PKYCGRK"/>
<dbReference type="SUPFAM" id="SSF50685">
    <property type="entry name" value="Barwin-like endoglucanases"/>
    <property type="match status" value="1"/>
</dbReference>
<dbReference type="InterPro" id="IPR051477">
    <property type="entry name" value="Expansin_CellWall"/>
</dbReference>
<dbReference type="InterPro" id="IPR036908">
    <property type="entry name" value="RlpA-like_sf"/>
</dbReference>
<organism evidence="6 7">
    <name type="scientific">Trametes pubescens</name>
    <name type="common">White-rot fungus</name>
    <dbReference type="NCBI Taxonomy" id="154538"/>
    <lineage>
        <taxon>Eukaryota</taxon>
        <taxon>Fungi</taxon>
        <taxon>Dikarya</taxon>
        <taxon>Basidiomycota</taxon>
        <taxon>Agaricomycotina</taxon>
        <taxon>Agaricomycetes</taxon>
        <taxon>Polyporales</taxon>
        <taxon>Polyporaceae</taxon>
        <taxon>Trametes</taxon>
    </lineage>
</organism>
<comment type="subcellular location">
    <subcellularLocation>
        <location evidence="1">Secreted</location>
    </subcellularLocation>
</comment>
<dbReference type="Proteomes" id="UP000184267">
    <property type="component" value="Unassembled WGS sequence"/>
</dbReference>
<evidence type="ECO:0000313" key="7">
    <source>
        <dbReference type="Proteomes" id="UP000184267"/>
    </source>
</evidence>
<dbReference type="STRING" id="154538.A0A1M2VKK1"/>
<feature type="chain" id="PRO_5012386169" description="RlpA-like protein double-psi beta-barrel domain-containing protein" evidence="5">
    <location>
        <begin position="20"/>
        <end position="151"/>
    </location>
</feature>
<keyword evidence="3" id="KW-0964">Secreted</keyword>
<feature type="signal peptide" evidence="5">
    <location>
        <begin position="1"/>
        <end position="19"/>
    </location>
</feature>
<sequence length="151" mass="16329">MSPYTMLLFVFALAVAAFASPVATNGTAIEKRSRTGRGTWFEVGLGACGKTNKDSDKIIAISSNIYNNGAYCDKKVTIKNTANGKTAKATVRDECPGCGSNDIGMSYICVHPHRRLVRTDRVVHTDMSPSLFEQLGDLDTGVLKVTWSFTS</sequence>
<evidence type="ECO:0000256" key="1">
    <source>
        <dbReference type="ARBA" id="ARBA00004613"/>
    </source>
</evidence>
<dbReference type="CDD" id="cd22191">
    <property type="entry name" value="DPBB_RlpA_EXP_N-like"/>
    <property type="match status" value="1"/>
</dbReference>
<comment type="similarity">
    <text evidence="2">Belongs to the kiwellin family.</text>
</comment>
<dbReference type="OrthoDB" id="406505at2759"/>
<dbReference type="PANTHER" id="PTHR31836:SF25">
    <property type="entry name" value="RLPA-LIKE PROTEIN DOUBLE-PSI BETA-BARREL DOMAIN-CONTAINING PROTEIN"/>
    <property type="match status" value="1"/>
</dbReference>
<name>A0A1M2VKK1_TRAPU</name>
<dbReference type="AlphaFoldDB" id="A0A1M2VKK1"/>
<evidence type="ECO:0008006" key="8">
    <source>
        <dbReference type="Google" id="ProtNLM"/>
    </source>
</evidence>
<keyword evidence="4 5" id="KW-0732">Signal</keyword>
<dbReference type="GO" id="GO:0005576">
    <property type="term" value="C:extracellular region"/>
    <property type="evidence" value="ECO:0007669"/>
    <property type="project" value="UniProtKB-SubCell"/>
</dbReference>
<evidence type="ECO:0000256" key="5">
    <source>
        <dbReference type="SAM" id="SignalP"/>
    </source>
</evidence>
<comment type="caution">
    <text evidence="6">The sequence shown here is derived from an EMBL/GenBank/DDBJ whole genome shotgun (WGS) entry which is preliminary data.</text>
</comment>
<dbReference type="Pfam" id="PF24300">
    <property type="entry name" value="KWL1"/>
    <property type="match status" value="1"/>
</dbReference>
<proteinExistence type="inferred from homology"/>
<evidence type="ECO:0000313" key="6">
    <source>
        <dbReference type="EMBL" id="OJT08086.1"/>
    </source>
</evidence>